<feature type="region of interest" description="Disordered" evidence="1">
    <location>
        <begin position="142"/>
        <end position="165"/>
    </location>
</feature>
<reference evidence="2 3" key="1">
    <citation type="submission" date="2016-06" db="EMBL/GenBank/DDBJ databases">
        <title>Evolution of pathogenesis and genome organization in the Tremellales.</title>
        <authorList>
            <person name="Cuomo C."/>
            <person name="Litvintseva A."/>
            <person name="Heitman J."/>
            <person name="Chen Y."/>
            <person name="Sun S."/>
            <person name="Springer D."/>
            <person name="Dromer F."/>
            <person name="Young S."/>
            <person name="Zeng Q."/>
            <person name="Chapman S."/>
            <person name="Gujja S."/>
            <person name="Saif S."/>
            <person name="Birren B."/>
        </authorList>
    </citation>
    <scope>NUCLEOTIDE SEQUENCE [LARGE SCALE GENOMIC DNA]</scope>
    <source>
        <strain evidence="2 3">ATCC 28783</strain>
    </source>
</reference>
<comment type="caution">
    <text evidence="2">The sequence shown here is derived from an EMBL/GenBank/DDBJ whole genome shotgun (WGS) entry which is preliminary data.</text>
</comment>
<gene>
    <name evidence="2" type="ORF">M231_00493</name>
</gene>
<name>A0A4Q1BVR9_TREME</name>
<organism evidence="2 3">
    <name type="scientific">Tremella mesenterica</name>
    <name type="common">Jelly fungus</name>
    <dbReference type="NCBI Taxonomy" id="5217"/>
    <lineage>
        <taxon>Eukaryota</taxon>
        <taxon>Fungi</taxon>
        <taxon>Dikarya</taxon>
        <taxon>Basidiomycota</taxon>
        <taxon>Agaricomycotina</taxon>
        <taxon>Tremellomycetes</taxon>
        <taxon>Tremellales</taxon>
        <taxon>Tremellaceae</taxon>
        <taxon>Tremella</taxon>
    </lineage>
</organism>
<dbReference type="GO" id="GO:0005634">
    <property type="term" value="C:nucleus"/>
    <property type="evidence" value="ECO:0007669"/>
    <property type="project" value="TreeGrafter"/>
</dbReference>
<dbReference type="InParanoid" id="A0A4Q1BVR9"/>
<dbReference type="STRING" id="5217.A0A4Q1BVR9"/>
<proteinExistence type="predicted"/>
<evidence type="ECO:0000313" key="3">
    <source>
        <dbReference type="Proteomes" id="UP000289152"/>
    </source>
</evidence>
<dbReference type="AlphaFoldDB" id="A0A4Q1BVR9"/>
<evidence type="ECO:0000256" key="1">
    <source>
        <dbReference type="SAM" id="MobiDB-lite"/>
    </source>
</evidence>
<dbReference type="GO" id="GO:0016480">
    <property type="term" value="P:negative regulation of transcription by RNA polymerase III"/>
    <property type="evidence" value="ECO:0007669"/>
    <property type="project" value="InterPro"/>
</dbReference>
<feature type="compositionally biased region" description="Basic and acidic residues" evidence="1">
    <location>
        <begin position="483"/>
        <end position="502"/>
    </location>
</feature>
<evidence type="ECO:0000313" key="2">
    <source>
        <dbReference type="EMBL" id="RXK42136.1"/>
    </source>
</evidence>
<dbReference type="PANTHER" id="PTHR22504">
    <property type="entry name" value="REPRESSOR OF RNA POLYMERASE III TRANSCRIPTION MAF1"/>
    <property type="match status" value="1"/>
</dbReference>
<dbReference type="OrthoDB" id="277029at2759"/>
<protein>
    <submittedName>
        <fullName evidence="2">Uncharacterized protein</fullName>
    </submittedName>
</protein>
<dbReference type="PANTHER" id="PTHR22504:SF0">
    <property type="entry name" value="REPRESSOR OF RNA POLYMERASE III TRANSCRIPTION MAF1 HOMOLOG"/>
    <property type="match status" value="1"/>
</dbReference>
<dbReference type="Proteomes" id="UP000289152">
    <property type="component" value="Unassembled WGS sequence"/>
</dbReference>
<dbReference type="VEuPathDB" id="FungiDB:TREMEDRAFT_71858"/>
<feature type="region of interest" description="Disordered" evidence="1">
    <location>
        <begin position="258"/>
        <end position="286"/>
    </location>
</feature>
<dbReference type="Gene3D" id="3.40.1000.50">
    <property type="entry name" value="Repressor of RNA polymerase III transcription Maf1"/>
    <property type="match status" value="2"/>
</dbReference>
<dbReference type="GO" id="GO:0000994">
    <property type="term" value="F:RNA polymerase III core binding"/>
    <property type="evidence" value="ECO:0007669"/>
    <property type="project" value="TreeGrafter"/>
</dbReference>
<dbReference type="InterPro" id="IPR015257">
    <property type="entry name" value="Maf1"/>
</dbReference>
<sequence>MRFLDEPALARLSENMTYQPSPELGVYARFEAYSEKLSGRQRKSYRDMEKVHKRDQDGMAIMAFSPEMREAGLMSCFGRLDEKESRKVHFLLVSTLNCAYPDHDFSSLRPDHFTREPAAAAVIGHLCGSLLGPVGALPAIPRLGSSPNTPGSHSHSSPPAMNAMPPPGMINSDLYRILNDIVPLAECEVYSWFPEPEYDPHLLEDDDEESEMGIEEEDPLEELIDRKMDVDVDGPEIYEQAGIVMDMDDVPVPVPMIRKPSTSGQANTEKVLSTPPPKPKGGETVRERPKGALLWSANYFFYSKRQKRVLFITCWCRKRHLHSLSTSTAFPLPISSSLGSSSSGPTSVPLFARTIRQPKPMTSPISRLAYRRSKLNLRPKADMSGTIPIRGMETYQRTGRLASSAPSSSPLITSNQSRFDKMKTGGFKPHQTPARTVLNAANVSGMPPKVMSTATSALSEKIRKDRSESTTPGRNVGMVGNVEKVKDAENSVEESKGKKTKI</sequence>
<feature type="compositionally biased region" description="Polar residues" evidence="1">
    <location>
        <begin position="145"/>
        <end position="155"/>
    </location>
</feature>
<feature type="region of interest" description="Disordered" evidence="1">
    <location>
        <begin position="454"/>
        <end position="502"/>
    </location>
</feature>
<dbReference type="EMBL" id="SDIL01000003">
    <property type="protein sequence ID" value="RXK42136.1"/>
    <property type="molecule type" value="Genomic_DNA"/>
</dbReference>
<accession>A0A4Q1BVR9</accession>
<dbReference type="InterPro" id="IPR038564">
    <property type="entry name" value="Maf1_sf"/>
</dbReference>
<dbReference type="Pfam" id="PF09174">
    <property type="entry name" value="Maf1"/>
    <property type="match status" value="1"/>
</dbReference>
<feature type="compositionally biased region" description="Polar residues" evidence="1">
    <location>
        <begin position="260"/>
        <end position="271"/>
    </location>
</feature>
<keyword evidence="3" id="KW-1185">Reference proteome</keyword>